<feature type="region of interest" description="Disordered" evidence="5">
    <location>
        <begin position="428"/>
        <end position="450"/>
    </location>
</feature>
<feature type="domain" description="Translation initiation factor beta propellor-like" evidence="6">
    <location>
        <begin position="221"/>
        <end position="390"/>
    </location>
</feature>
<evidence type="ECO:0000256" key="5">
    <source>
        <dbReference type="SAM" id="MobiDB-lite"/>
    </source>
</evidence>
<evidence type="ECO:0000256" key="1">
    <source>
        <dbReference type="ARBA" id="ARBA00022540"/>
    </source>
</evidence>
<name>M1JHM5_ENCCN</name>
<dbReference type="VEuPathDB" id="MicrosporidiaDB:ECU11_0670"/>
<accession>M1JHM5</accession>
<dbReference type="Pfam" id="PF08662">
    <property type="entry name" value="eIF2A"/>
    <property type="match status" value="1"/>
</dbReference>
<evidence type="ECO:0000313" key="7">
    <source>
        <dbReference type="EMBL" id="AGE94874.1"/>
    </source>
</evidence>
<dbReference type="InterPro" id="IPR036322">
    <property type="entry name" value="WD40_repeat_dom_sf"/>
</dbReference>
<dbReference type="EMBL" id="KC513604">
    <property type="protein sequence ID" value="AGE94874.1"/>
    <property type="molecule type" value="Genomic_DNA"/>
</dbReference>
<dbReference type="InterPro" id="IPR013979">
    <property type="entry name" value="TIF_beta_prop-like"/>
</dbReference>
<dbReference type="SUPFAM" id="SSF50978">
    <property type="entry name" value="WD40 repeat-like"/>
    <property type="match status" value="1"/>
</dbReference>
<keyword evidence="2" id="KW-0853">WD repeat</keyword>
<dbReference type="InterPro" id="IPR011387">
    <property type="entry name" value="TIF2A"/>
</dbReference>
<dbReference type="AlphaFoldDB" id="M1JHM5"/>
<dbReference type="GO" id="GO:0043022">
    <property type="term" value="F:ribosome binding"/>
    <property type="evidence" value="ECO:0007669"/>
    <property type="project" value="TreeGrafter"/>
</dbReference>
<dbReference type="PANTHER" id="PTHR13227:SF0">
    <property type="entry name" value="EUKARYOTIC TRANSLATION INITIATION FACTOR 2A"/>
    <property type="match status" value="1"/>
</dbReference>
<evidence type="ECO:0000256" key="4">
    <source>
        <dbReference type="ARBA" id="ARBA00022917"/>
    </source>
</evidence>
<gene>
    <name evidence="7" type="ORF">ECU11_0670</name>
</gene>
<evidence type="ECO:0000256" key="2">
    <source>
        <dbReference type="ARBA" id="ARBA00022574"/>
    </source>
</evidence>
<dbReference type="VEuPathDB" id="MicrosporidiaDB:AEWR_110660"/>
<evidence type="ECO:0000256" key="3">
    <source>
        <dbReference type="ARBA" id="ARBA00022737"/>
    </source>
</evidence>
<dbReference type="VEuPathDB" id="MicrosporidiaDB:AEWQ_110660"/>
<dbReference type="VEuPathDB" id="MicrosporidiaDB:AEWD_110660"/>
<sequence length="496" mass="56872">MVSVVPVDYSAVLQRFCLPQSEVIHTRFGPLMPVAAHSESGLSFDVFAEDAAWIECDYYSLKASKVVWTRNNQVKYYDLKEERMILEMEMDRPREIEISDNGSNVGVLNGKGEMIVFGRNGISLRMQNVSKFRISDLLVAYVSSSSFYIHQIDGDRIEEHPFHNSRVSMLEFSISGEFVFLATKKLEKDGMHRVLRIGKNTVEVLHSLKELQGFSLKTHVSNKCTLLLLMTSYVNNSYFAESELYLYDTEKRSFKGLGYSPVHSYTFLSSGFAVCHGPQPSSVSVHGLDGKLRYNFPEGTRNRIFFNQHENIAVFAGFDNLSGDIEVFHVPSRKLMARFNVLGASLVDWKESGSYFYVSTTSYFQEDNKITLYDYYGRKVDERQFKSLFSACGYGEEERFVELEKPEKLTIEKQEKYVPPSIHTFVPKAVSRSSGPRKKEPVEQKPRRSRDDLLNVLREIEALKDRMRSGEELSVKELNLILKEPRLKSELKGLVE</sequence>
<proteinExistence type="predicted"/>
<feature type="compositionally biased region" description="Basic and acidic residues" evidence="5">
    <location>
        <begin position="437"/>
        <end position="450"/>
    </location>
</feature>
<dbReference type="PANTHER" id="PTHR13227">
    <property type="entry name" value="EUKARYOTIC TRANSLATION INITIATION FACTOR 2A"/>
    <property type="match status" value="1"/>
</dbReference>
<dbReference type="GO" id="GO:0003729">
    <property type="term" value="F:mRNA binding"/>
    <property type="evidence" value="ECO:0007669"/>
    <property type="project" value="TreeGrafter"/>
</dbReference>
<dbReference type="VEuPathDB" id="MicrosporidiaDB:M970_110660"/>
<dbReference type="GO" id="GO:0003743">
    <property type="term" value="F:translation initiation factor activity"/>
    <property type="evidence" value="ECO:0007669"/>
    <property type="project" value="UniProtKB-KW"/>
</dbReference>
<evidence type="ECO:0000259" key="6">
    <source>
        <dbReference type="Pfam" id="PF08662"/>
    </source>
</evidence>
<reference evidence="7" key="1">
    <citation type="journal article" date="2013" name="Eukaryot. Cell">
        <title>Extremely Reduced Levels of Heterozygosity in the Vertebrate Pathogen Encephalitozoon cuniculi.</title>
        <authorList>
            <person name="Selman M."/>
            <person name="Sak B."/>
            <person name="Kvac M."/>
            <person name="Farinelli L."/>
            <person name="Weiss L.M."/>
            <person name="Corradi N."/>
        </authorList>
    </citation>
    <scope>NUCLEOTIDE SEQUENCE</scope>
</reference>
<dbReference type="GO" id="GO:0022627">
    <property type="term" value="C:cytosolic small ribosomal subunit"/>
    <property type="evidence" value="ECO:0007669"/>
    <property type="project" value="TreeGrafter"/>
</dbReference>
<keyword evidence="1" id="KW-0396">Initiation factor</keyword>
<protein>
    <recommendedName>
        <fullName evidence="6">Translation initiation factor beta propellor-like domain-containing protein</fullName>
    </recommendedName>
</protein>
<keyword evidence="4" id="KW-0648">Protein biosynthesis</keyword>
<keyword evidence="3" id="KW-0677">Repeat</keyword>
<dbReference type="GO" id="GO:0000049">
    <property type="term" value="F:tRNA binding"/>
    <property type="evidence" value="ECO:0007669"/>
    <property type="project" value="TreeGrafter"/>
</dbReference>
<organism evidence="7">
    <name type="scientific">Encephalitozoon cuniculi</name>
    <name type="common">Microsporidian parasite</name>
    <dbReference type="NCBI Taxonomy" id="6035"/>
    <lineage>
        <taxon>Eukaryota</taxon>
        <taxon>Fungi</taxon>
        <taxon>Fungi incertae sedis</taxon>
        <taxon>Microsporidia</taxon>
        <taxon>Unikaryonidae</taxon>
        <taxon>Encephalitozoon</taxon>
    </lineage>
</organism>